<dbReference type="Proteomes" id="UP000266273">
    <property type="component" value="Unassembled WGS sequence"/>
</dbReference>
<dbReference type="EMBL" id="QXDF01000002">
    <property type="protein sequence ID" value="RIA47801.1"/>
    <property type="molecule type" value="Genomic_DNA"/>
</dbReference>
<reference evidence="1 2" key="1">
    <citation type="submission" date="2018-08" db="EMBL/GenBank/DDBJ databases">
        <title>Genomic Encyclopedia of Archaeal and Bacterial Type Strains, Phase II (KMG-II): from individual species to whole genera.</title>
        <authorList>
            <person name="Goeker M."/>
        </authorList>
    </citation>
    <scope>NUCLEOTIDE SEQUENCE [LARGE SCALE GENOMIC DNA]</scope>
    <source>
        <strain evidence="1 2">DSM 5002</strain>
    </source>
</reference>
<accession>A0A397PPW1</accession>
<protein>
    <submittedName>
        <fullName evidence="1">Uncharacterized protein</fullName>
    </submittedName>
</protein>
<evidence type="ECO:0000313" key="2">
    <source>
        <dbReference type="Proteomes" id="UP000266273"/>
    </source>
</evidence>
<organism evidence="1 2">
    <name type="scientific">Dichotomicrobium thermohalophilum</name>
    <dbReference type="NCBI Taxonomy" id="933063"/>
    <lineage>
        <taxon>Bacteria</taxon>
        <taxon>Pseudomonadati</taxon>
        <taxon>Pseudomonadota</taxon>
        <taxon>Alphaproteobacteria</taxon>
        <taxon>Hyphomicrobiales</taxon>
        <taxon>Hyphomicrobiaceae</taxon>
        <taxon>Dichotomicrobium</taxon>
    </lineage>
</organism>
<comment type="caution">
    <text evidence="1">The sequence shown here is derived from an EMBL/GenBank/DDBJ whole genome shotgun (WGS) entry which is preliminary data.</text>
</comment>
<gene>
    <name evidence="1" type="ORF">BXY53_2369</name>
</gene>
<evidence type="ECO:0000313" key="1">
    <source>
        <dbReference type="EMBL" id="RIA47801.1"/>
    </source>
</evidence>
<sequence>MVYECEVSRQKSSKNEGDVSSEAMYLARFMVWAYDEVNENLKDDVLKSAIKAILYYMSRRYGVNPAESQALTGVEPS</sequence>
<keyword evidence="2" id="KW-1185">Reference proteome</keyword>
<name>A0A397PPW1_9HYPH</name>
<dbReference type="AlphaFoldDB" id="A0A397PPW1"/>
<proteinExistence type="predicted"/>